<dbReference type="Pfam" id="PF03061">
    <property type="entry name" value="4HBT"/>
    <property type="match status" value="1"/>
</dbReference>
<protein>
    <submittedName>
        <fullName evidence="2">Acyl-coenzyme A thioesterase PaaI, contains HGG motif</fullName>
    </submittedName>
</protein>
<dbReference type="SUPFAM" id="SSF54637">
    <property type="entry name" value="Thioesterase/thiol ester dehydrase-isomerase"/>
    <property type="match status" value="1"/>
</dbReference>
<proteinExistence type="predicted"/>
<reference evidence="3" key="1">
    <citation type="submission" date="2017-04" db="EMBL/GenBank/DDBJ databases">
        <authorList>
            <person name="Varghese N."/>
            <person name="Submissions S."/>
        </authorList>
    </citation>
    <scope>NUCLEOTIDE SEQUENCE [LARGE SCALE GENOMIC DNA]</scope>
    <source>
        <strain evidence="3">B5P</strain>
    </source>
</reference>
<dbReference type="InterPro" id="IPR029069">
    <property type="entry name" value="HotDog_dom_sf"/>
</dbReference>
<feature type="domain" description="Thioesterase" evidence="1">
    <location>
        <begin position="58"/>
        <end position="126"/>
    </location>
</feature>
<dbReference type="AlphaFoldDB" id="A0A1X7PLI5"/>
<dbReference type="InterPro" id="IPR006683">
    <property type="entry name" value="Thioestr_dom"/>
</dbReference>
<name>A0A1X7PLI5_9HYPH</name>
<accession>A0A1X7PLI5</accession>
<evidence type="ECO:0000313" key="3">
    <source>
        <dbReference type="Proteomes" id="UP000193083"/>
    </source>
</evidence>
<evidence type="ECO:0000259" key="1">
    <source>
        <dbReference type="Pfam" id="PF03061"/>
    </source>
</evidence>
<gene>
    <name evidence="2" type="ORF">SAMN02982922_4560</name>
</gene>
<dbReference type="Gene3D" id="3.10.129.10">
    <property type="entry name" value="Hotdog Thioesterase"/>
    <property type="match status" value="1"/>
</dbReference>
<dbReference type="RefSeq" id="WP_085466238.1">
    <property type="nucleotide sequence ID" value="NZ_FXBL01000004.1"/>
</dbReference>
<keyword evidence="3" id="KW-1185">Reference proteome</keyword>
<dbReference type="OrthoDB" id="3477511at2"/>
<sequence>MAVDAADDTDLIADGWQLVRPSAFVDLIGPFYQRRDEGRTRFCFRVQPKHDNTQGRPHGGMILSFLDEALGLSAHFVRPQETFFTIGFDCQLIGGSVIGDLVVAETQVISATRTLMFIRGDCRVGDRVIASASGTWKRVANKSPW</sequence>
<dbReference type="EMBL" id="FXBL01000004">
    <property type="protein sequence ID" value="SMH51878.1"/>
    <property type="molecule type" value="Genomic_DNA"/>
</dbReference>
<dbReference type="GO" id="GO:0016790">
    <property type="term" value="F:thiolester hydrolase activity"/>
    <property type="evidence" value="ECO:0007669"/>
    <property type="project" value="UniProtKB-ARBA"/>
</dbReference>
<organism evidence="2 3">
    <name type="scientific">Mesorhizobium australicum</name>
    <dbReference type="NCBI Taxonomy" id="536018"/>
    <lineage>
        <taxon>Bacteria</taxon>
        <taxon>Pseudomonadati</taxon>
        <taxon>Pseudomonadota</taxon>
        <taxon>Alphaproteobacteria</taxon>
        <taxon>Hyphomicrobiales</taxon>
        <taxon>Phyllobacteriaceae</taxon>
        <taxon>Mesorhizobium</taxon>
    </lineage>
</organism>
<dbReference type="CDD" id="cd03443">
    <property type="entry name" value="PaaI_thioesterase"/>
    <property type="match status" value="1"/>
</dbReference>
<evidence type="ECO:0000313" key="2">
    <source>
        <dbReference type="EMBL" id="SMH51878.1"/>
    </source>
</evidence>
<dbReference type="Proteomes" id="UP000193083">
    <property type="component" value="Unassembled WGS sequence"/>
</dbReference>